<dbReference type="GO" id="GO:0017000">
    <property type="term" value="P:antibiotic biosynthetic process"/>
    <property type="evidence" value="ECO:0007669"/>
    <property type="project" value="UniProtKB-ARBA"/>
</dbReference>
<sequence>MLFLTAFSSLLSLATTQPTSNDREYEFPCAEVHMMLARGTTENYPGLLGTLTNKILDAIPGSDYENIIYPATQEGSTPSYGEGIRNGTAQLKRYASVCPNSKIVLFGYSQGAMVVGDMLAGGGDNGTLGAFSQPTVNFRTLGSHITAIVLYGDPRHMPDQPYNVGDVTATGKYPRTDNQLRALSAFNSRIHDFCDNKDGVCDAAGTNISAHMAYATIWDNTAASWVVDMIQRQI</sequence>
<protein>
    <recommendedName>
        <fullName evidence="6">Cutinase</fullName>
    </recommendedName>
</protein>
<dbReference type="SMART" id="SM01110">
    <property type="entry name" value="Cutinase"/>
    <property type="match status" value="1"/>
</dbReference>
<keyword evidence="1" id="KW-0378">Hydrolase</keyword>
<dbReference type="GO" id="GO:0052689">
    <property type="term" value="F:carboxylic ester hydrolase activity"/>
    <property type="evidence" value="ECO:0007669"/>
    <property type="project" value="UniProtKB-ARBA"/>
</dbReference>
<gene>
    <name evidence="4" type="ORF">N7541_004253</name>
</gene>
<dbReference type="EMBL" id="JAPZBR010000002">
    <property type="protein sequence ID" value="KAJ5363409.1"/>
    <property type="molecule type" value="Genomic_DNA"/>
</dbReference>
<feature type="chain" id="PRO_5040903066" description="Cutinase" evidence="3">
    <location>
        <begin position="17"/>
        <end position="234"/>
    </location>
</feature>
<keyword evidence="3" id="KW-0732">Signal</keyword>
<name>A0A9W9RQX6_PENBR</name>
<comment type="caution">
    <text evidence="4">The sequence shown here is derived from an EMBL/GenBank/DDBJ whole genome shotgun (WGS) entry which is preliminary data.</text>
</comment>
<evidence type="ECO:0000256" key="3">
    <source>
        <dbReference type="SAM" id="SignalP"/>
    </source>
</evidence>
<proteinExistence type="predicted"/>
<evidence type="ECO:0008006" key="6">
    <source>
        <dbReference type="Google" id="ProtNLM"/>
    </source>
</evidence>
<dbReference type="InterPro" id="IPR029058">
    <property type="entry name" value="AB_hydrolase_fold"/>
</dbReference>
<evidence type="ECO:0000313" key="5">
    <source>
        <dbReference type="Proteomes" id="UP001148299"/>
    </source>
</evidence>
<keyword evidence="5" id="KW-1185">Reference proteome</keyword>
<accession>A0A9W9RQX6</accession>
<dbReference type="PANTHER" id="PTHR33630:SF9">
    <property type="entry name" value="CUTINASE 4"/>
    <property type="match status" value="1"/>
</dbReference>
<reference evidence="4" key="2">
    <citation type="journal article" date="2023" name="IMA Fungus">
        <title>Comparative genomic study of the Penicillium genus elucidates a diverse pangenome and 15 lateral gene transfer events.</title>
        <authorList>
            <person name="Petersen C."/>
            <person name="Sorensen T."/>
            <person name="Nielsen M.R."/>
            <person name="Sondergaard T.E."/>
            <person name="Sorensen J.L."/>
            <person name="Fitzpatrick D.A."/>
            <person name="Frisvad J.C."/>
            <person name="Nielsen K.L."/>
        </authorList>
    </citation>
    <scope>NUCLEOTIDE SEQUENCE</scope>
    <source>
        <strain evidence="4">IBT 35675</strain>
    </source>
</reference>
<reference evidence="4" key="1">
    <citation type="submission" date="2022-12" db="EMBL/GenBank/DDBJ databases">
        <authorList>
            <person name="Petersen C."/>
        </authorList>
    </citation>
    <scope>NUCLEOTIDE SEQUENCE</scope>
    <source>
        <strain evidence="4">IBT 35675</strain>
    </source>
</reference>
<feature type="signal peptide" evidence="3">
    <location>
        <begin position="1"/>
        <end position="16"/>
    </location>
</feature>
<dbReference type="Gene3D" id="3.40.50.1820">
    <property type="entry name" value="alpha/beta hydrolase"/>
    <property type="match status" value="1"/>
</dbReference>
<evidence type="ECO:0000256" key="2">
    <source>
        <dbReference type="ARBA" id="ARBA00023157"/>
    </source>
</evidence>
<dbReference type="SUPFAM" id="SSF53474">
    <property type="entry name" value="alpha/beta-Hydrolases"/>
    <property type="match status" value="1"/>
</dbReference>
<dbReference type="Pfam" id="PF01083">
    <property type="entry name" value="Cutinase"/>
    <property type="match status" value="1"/>
</dbReference>
<dbReference type="PANTHER" id="PTHR33630">
    <property type="entry name" value="CUTINASE RV1984C-RELATED-RELATED"/>
    <property type="match status" value="1"/>
</dbReference>
<evidence type="ECO:0000256" key="1">
    <source>
        <dbReference type="ARBA" id="ARBA00022801"/>
    </source>
</evidence>
<dbReference type="AlphaFoldDB" id="A0A9W9RQX6"/>
<dbReference type="Proteomes" id="UP001148299">
    <property type="component" value="Unassembled WGS sequence"/>
</dbReference>
<dbReference type="InterPro" id="IPR000675">
    <property type="entry name" value="Cutinase/axe"/>
</dbReference>
<keyword evidence="2" id="KW-1015">Disulfide bond</keyword>
<dbReference type="GO" id="GO:0072330">
    <property type="term" value="P:monocarboxylic acid biosynthetic process"/>
    <property type="evidence" value="ECO:0007669"/>
    <property type="project" value="UniProtKB-ARBA"/>
</dbReference>
<evidence type="ECO:0000313" key="4">
    <source>
        <dbReference type="EMBL" id="KAJ5363409.1"/>
    </source>
</evidence>
<organism evidence="4 5">
    <name type="scientific">Penicillium brevicompactum</name>
    <dbReference type="NCBI Taxonomy" id="5074"/>
    <lineage>
        <taxon>Eukaryota</taxon>
        <taxon>Fungi</taxon>
        <taxon>Dikarya</taxon>
        <taxon>Ascomycota</taxon>
        <taxon>Pezizomycotina</taxon>
        <taxon>Eurotiomycetes</taxon>
        <taxon>Eurotiomycetidae</taxon>
        <taxon>Eurotiales</taxon>
        <taxon>Aspergillaceae</taxon>
        <taxon>Penicillium</taxon>
    </lineage>
</organism>